<sequence>MLWSIVQGTPHWVWALLAALLWLGATQMLPRRVGLRRALLAPLALAAFSAWGLASAFAPEQAAGALLAWLLATALAAGASLALRRTPPAGVRYDAQALRFALPGSPVPLVLILGIFLTKYLVGVELALQPALAHDAALALAIAALYGVFNGIFLARAARLWGLARAGSQGARTIDSRLHAAPPRS</sequence>
<feature type="transmembrane region" description="Helical" evidence="1">
    <location>
        <begin position="12"/>
        <end position="29"/>
    </location>
</feature>
<dbReference type="OrthoDB" id="3034721at2"/>
<evidence type="ECO:0000256" key="1">
    <source>
        <dbReference type="SAM" id="Phobius"/>
    </source>
</evidence>
<dbReference type="InterPro" id="IPR046730">
    <property type="entry name" value="DUF6622"/>
</dbReference>
<dbReference type="AlphaFoldDB" id="A0A2R3QHC2"/>
<proteinExistence type="predicted"/>
<evidence type="ECO:0008006" key="4">
    <source>
        <dbReference type="Google" id="ProtNLM"/>
    </source>
</evidence>
<keyword evidence="1" id="KW-0472">Membrane</keyword>
<feature type="transmembrane region" description="Helical" evidence="1">
    <location>
        <begin position="64"/>
        <end position="83"/>
    </location>
</feature>
<feature type="transmembrane region" description="Helical" evidence="1">
    <location>
        <begin position="95"/>
        <end position="116"/>
    </location>
</feature>
<organism evidence="2 3">
    <name type="scientific">Melaminivora suipulveris</name>
    <dbReference type="NCBI Taxonomy" id="2109913"/>
    <lineage>
        <taxon>Bacteria</taxon>
        <taxon>Pseudomonadati</taxon>
        <taxon>Pseudomonadota</taxon>
        <taxon>Betaproteobacteria</taxon>
        <taxon>Burkholderiales</taxon>
        <taxon>Comamonadaceae</taxon>
        <taxon>Melaminivora</taxon>
    </lineage>
</organism>
<keyword evidence="3" id="KW-1185">Reference proteome</keyword>
<protein>
    <recommendedName>
        <fullName evidence="4">DUF1453 domain-containing protein</fullName>
    </recommendedName>
</protein>
<feature type="transmembrane region" description="Helical" evidence="1">
    <location>
        <begin position="136"/>
        <end position="155"/>
    </location>
</feature>
<gene>
    <name evidence="2" type="ORF">C6568_14310</name>
</gene>
<name>A0A2R3QHC2_9BURK</name>
<dbReference type="KEGG" id="mela:C6568_14310"/>
<dbReference type="Pfam" id="PF20327">
    <property type="entry name" value="DUF6622"/>
    <property type="match status" value="1"/>
</dbReference>
<accession>A0A2R3QHC2</accession>
<feature type="transmembrane region" description="Helical" evidence="1">
    <location>
        <begin position="38"/>
        <end position="58"/>
    </location>
</feature>
<keyword evidence="1" id="KW-0812">Transmembrane</keyword>
<evidence type="ECO:0000313" key="2">
    <source>
        <dbReference type="EMBL" id="AVO51150.1"/>
    </source>
</evidence>
<keyword evidence="1" id="KW-1133">Transmembrane helix</keyword>
<dbReference type="EMBL" id="CP027667">
    <property type="protein sequence ID" value="AVO51150.1"/>
    <property type="molecule type" value="Genomic_DNA"/>
</dbReference>
<dbReference type="Proteomes" id="UP000237925">
    <property type="component" value="Chromosome"/>
</dbReference>
<reference evidence="2 3" key="1">
    <citation type="submission" date="2018-03" db="EMBL/GenBank/DDBJ databases">
        <title>Genome sequencing of Melaminivora sp.</title>
        <authorList>
            <person name="Kim S.-J."/>
            <person name="Heo J."/>
            <person name="Ahn J.-H."/>
            <person name="Kwon S.-W."/>
        </authorList>
    </citation>
    <scope>NUCLEOTIDE SEQUENCE [LARGE SCALE GENOMIC DNA]</scope>
    <source>
        <strain evidence="2 3">SC2-9</strain>
    </source>
</reference>
<evidence type="ECO:0000313" key="3">
    <source>
        <dbReference type="Proteomes" id="UP000237925"/>
    </source>
</evidence>